<dbReference type="EC" id="5.6.2.4" evidence="10"/>
<dbReference type="SMART" id="SM00487">
    <property type="entry name" value="DEXDc"/>
    <property type="match status" value="1"/>
</dbReference>
<dbReference type="Gene3D" id="3.40.50.300">
    <property type="entry name" value="P-loop containing nucleotide triphosphate hydrolases"/>
    <property type="match status" value="2"/>
</dbReference>
<keyword evidence="4" id="KW-0378">Hydrolase</keyword>
<keyword evidence="6" id="KW-0067">ATP-binding</keyword>
<evidence type="ECO:0000256" key="12">
    <source>
        <dbReference type="ARBA" id="ARBA00044550"/>
    </source>
</evidence>
<comment type="catalytic activity">
    <reaction evidence="9">
        <text>Couples ATP hydrolysis with the unwinding of duplex DNA by translocating in the 3'-5' direction.</text>
        <dbReference type="EC" id="5.6.2.4"/>
    </reaction>
</comment>
<dbReference type="InterPro" id="IPR011545">
    <property type="entry name" value="DEAD/DEAH_box_helicase_dom"/>
</dbReference>
<evidence type="ECO:0000259" key="13">
    <source>
        <dbReference type="PROSITE" id="PS51192"/>
    </source>
</evidence>
<evidence type="ECO:0000313" key="15">
    <source>
        <dbReference type="EMBL" id="MFH6985972.1"/>
    </source>
</evidence>
<keyword evidence="7" id="KW-0238">DNA-binding</keyword>
<dbReference type="InterPro" id="IPR001650">
    <property type="entry name" value="Helicase_C-like"/>
</dbReference>
<keyword evidence="8" id="KW-0413">Isomerase</keyword>
<evidence type="ECO:0000259" key="14">
    <source>
        <dbReference type="PROSITE" id="PS51194"/>
    </source>
</evidence>
<dbReference type="InterPro" id="IPR027417">
    <property type="entry name" value="P-loop_NTPase"/>
</dbReference>
<keyword evidence="16" id="KW-1185">Reference proteome</keyword>
<evidence type="ECO:0000256" key="5">
    <source>
        <dbReference type="ARBA" id="ARBA00022806"/>
    </source>
</evidence>
<evidence type="ECO:0000256" key="4">
    <source>
        <dbReference type="ARBA" id="ARBA00022801"/>
    </source>
</evidence>
<dbReference type="EMBL" id="JBIPKE010000020">
    <property type="protein sequence ID" value="MFH6985972.1"/>
    <property type="molecule type" value="Genomic_DNA"/>
</dbReference>
<dbReference type="SUPFAM" id="SSF52540">
    <property type="entry name" value="P-loop containing nucleoside triphosphate hydrolases"/>
    <property type="match status" value="1"/>
</dbReference>
<comment type="similarity">
    <text evidence="1">Belongs to the helicase family. RecQ subfamily.</text>
</comment>
<dbReference type="RefSeq" id="WP_395419442.1">
    <property type="nucleotide sequence ID" value="NZ_JBIPKE010000020.1"/>
</dbReference>
<evidence type="ECO:0000256" key="10">
    <source>
        <dbReference type="ARBA" id="ARBA00034808"/>
    </source>
</evidence>
<dbReference type="SMART" id="SM00490">
    <property type="entry name" value="HELICc"/>
    <property type="match status" value="1"/>
</dbReference>
<evidence type="ECO:0000256" key="6">
    <source>
        <dbReference type="ARBA" id="ARBA00022840"/>
    </source>
</evidence>
<dbReference type="Pfam" id="PF00271">
    <property type="entry name" value="Helicase_C"/>
    <property type="match status" value="1"/>
</dbReference>
<dbReference type="GO" id="GO:0004386">
    <property type="term" value="F:helicase activity"/>
    <property type="evidence" value="ECO:0007669"/>
    <property type="project" value="UniProtKB-KW"/>
</dbReference>
<dbReference type="InterPro" id="IPR014001">
    <property type="entry name" value="Helicase_ATP-bd"/>
</dbReference>
<reference evidence="15 16" key="1">
    <citation type="journal article" date="2013" name="Int. J. Syst. Evol. Microbiol.">
        <title>Marinoscillum luteum sp. nov., isolated from marine sediment.</title>
        <authorList>
            <person name="Cha I.T."/>
            <person name="Park S.J."/>
            <person name="Kim S.J."/>
            <person name="Kim J.G."/>
            <person name="Jung M.Y."/>
            <person name="Shin K.S."/>
            <person name="Kwon K.K."/>
            <person name="Yang S.H."/>
            <person name="Seo Y.S."/>
            <person name="Rhee S.K."/>
        </authorList>
    </citation>
    <scope>NUCLEOTIDE SEQUENCE [LARGE SCALE GENOMIC DNA]</scope>
    <source>
        <strain evidence="15 16">KCTC 23939</strain>
    </source>
</reference>
<feature type="domain" description="Helicase C-terminal" evidence="14">
    <location>
        <begin position="206"/>
        <end position="353"/>
    </location>
</feature>
<feature type="domain" description="Helicase ATP-binding" evidence="13">
    <location>
        <begin position="18"/>
        <end position="186"/>
    </location>
</feature>
<dbReference type="Gene3D" id="1.10.10.10">
    <property type="entry name" value="Winged helix-like DNA-binding domain superfamily/Winged helix DNA-binding domain"/>
    <property type="match status" value="1"/>
</dbReference>
<evidence type="ECO:0000313" key="16">
    <source>
        <dbReference type="Proteomes" id="UP001610063"/>
    </source>
</evidence>
<dbReference type="Pfam" id="PF16124">
    <property type="entry name" value="RecQ_Zn_bind"/>
    <property type="match status" value="1"/>
</dbReference>
<name>A0ABW7NF65_9BACT</name>
<evidence type="ECO:0000256" key="9">
    <source>
        <dbReference type="ARBA" id="ARBA00034617"/>
    </source>
</evidence>
<accession>A0ABW7NF65</accession>
<dbReference type="PROSITE" id="PS51194">
    <property type="entry name" value="HELICASE_CTER"/>
    <property type="match status" value="1"/>
</dbReference>
<comment type="caution">
    <text evidence="15">The sequence shown here is derived from an EMBL/GenBank/DDBJ whole genome shotgun (WGS) entry which is preliminary data.</text>
</comment>
<dbReference type="InterPro" id="IPR004589">
    <property type="entry name" value="DNA_helicase_ATP-dep_RecQ"/>
</dbReference>
<keyword evidence="3" id="KW-0547">Nucleotide-binding</keyword>
<evidence type="ECO:0000256" key="8">
    <source>
        <dbReference type="ARBA" id="ARBA00023235"/>
    </source>
</evidence>
<dbReference type="NCBIfam" id="TIGR00614">
    <property type="entry name" value="recQ_fam"/>
    <property type="match status" value="1"/>
</dbReference>
<evidence type="ECO:0000256" key="3">
    <source>
        <dbReference type="ARBA" id="ARBA00022741"/>
    </source>
</evidence>
<keyword evidence="5 15" id="KW-0347">Helicase</keyword>
<gene>
    <name evidence="15" type="ORF">ACHKAR_21135</name>
</gene>
<evidence type="ECO:0000256" key="11">
    <source>
        <dbReference type="ARBA" id="ARBA00044535"/>
    </source>
</evidence>
<dbReference type="PROSITE" id="PS51192">
    <property type="entry name" value="HELICASE_ATP_BIND_1"/>
    <property type="match status" value="1"/>
</dbReference>
<dbReference type="Pfam" id="PF00270">
    <property type="entry name" value="DEAD"/>
    <property type="match status" value="1"/>
</dbReference>
<keyword evidence="2" id="KW-0479">Metal-binding</keyword>
<protein>
    <recommendedName>
        <fullName evidence="11">ATP-dependent DNA helicase RecQ</fullName>
        <ecNumber evidence="10">5.6.2.4</ecNumber>
    </recommendedName>
    <alternativeName>
        <fullName evidence="12">DNA 3'-5' helicase RecQ</fullName>
    </alternativeName>
</protein>
<organism evidence="15 16">
    <name type="scientific">Marinoscillum luteum</name>
    <dbReference type="NCBI Taxonomy" id="861051"/>
    <lineage>
        <taxon>Bacteria</taxon>
        <taxon>Pseudomonadati</taxon>
        <taxon>Bacteroidota</taxon>
        <taxon>Cytophagia</taxon>
        <taxon>Cytophagales</taxon>
        <taxon>Reichenbachiellaceae</taxon>
        <taxon>Marinoscillum</taxon>
    </lineage>
</organism>
<dbReference type="InterPro" id="IPR036388">
    <property type="entry name" value="WH-like_DNA-bd_sf"/>
</dbReference>
<sequence>MRQYWGFEAFRPMQAEIIGAVLDSQHVLALLPTGGGKSLCFQVPALCLEGVCVVVSPLIALMKDQVEQLKKRGIKAAAIYSGMSLKEIDIVLDNCIYGAIKFIYVSPERIKTDLFLARAAQMNISLLAIDEAHCISQWGYDFRPSYLEIADFIETLKITRIIALTASATAQVRLDILEKLGMNEPRVFQKSFARSNLSYSVFELENKEQKMLEILRNVPGSSVVYVRSRKQTRELAEFLRNSGVSADYYHAGIPGHVRARRQDQWISGQTRVIVATNAFGMGIDKPDVRTVIHYDLPDSLEAYYQEAGRAGRDERKAYAIQLYAKNDVINLRRRAEQAAVSVDFMRKVYQALANHFKLAVGSSAFTSFEFDYEGFIRTFDLPMVETYHALNKLADEGLIELNESFKESSKMIFLLEQSEVYKYQVANRTMDPVIKTLMRLYGGEMFSDFVTIKEEDLAKLLKEPVDLVRNQLQYLHQAEVLIYQQASDKPRINFLTPRVEANNLPIDQKQMAWRKEVTLTKAKKVEEYVTSEHKCRSRMLQSYFDELTYQDCGVCDICIHRHKKIQSMPLDEIEAFIRENPKKESELIQQFSRLALDDLVTSLRVLMDQKRIGLTKEELFEVKIA</sequence>
<evidence type="ECO:0000256" key="7">
    <source>
        <dbReference type="ARBA" id="ARBA00023125"/>
    </source>
</evidence>
<dbReference type="InterPro" id="IPR032284">
    <property type="entry name" value="RecQ_Zn-bd"/>
</dbReference>
<dbReference type="PANTHER" id="PTHR13710">
    <property type="entry name" value="DNA HELICASE RECQ FAMILY MEMBER"/>
    <property type="match status" value="1"/>
</dbReference>
<dbReference type="PANTHER" id="PTHR13710:SF105">
    <property type="entry name" value="ATP-DEPENDENT DNA HELICASE Q1"/>
    <property type="match status" value="1"/>
</dbReference>
<dbReference type="Proteomes" id="UP001610063">
    <property type="component" value="Unassembled WGS sequence"/>
</dbReference>
<evidence type="ECO:0000256" key="1">
    <source>
        <dbReference type="ARBA" id="ARBA00005446"/>
    </source>
</evidence>
<dbReference type="CDD" id="cd17920">
    <property type="entry name" value="DEXHc_RecQ"/>
    <property type="match status" value="1"/>
</dbReference>
<proteinExistence type="inferred from homology"/>
<evidence type="ECO:0000256" key="2">
    <source>
        <dbReference type="ARBA" id="ARBA00022723"/>
    </source>
</evidence>